<dbReference type="Pfam" id="PF13414">
    <property type="entry name" value="TPR_11"/>
    <property type="match status" value="1"/>
</dbReference>
<dbReference type="InterPro" id="IPR006597">
    <property type="entry name" value="Sel1-like"/>
</dbReference>
<protein>
    <submittedName>
        <fullName evidence="3">Tetratricopeptide repeat protein</fullName>
    </submittedName>
</protein>
<name>A0A8J8M9G6_9FIRM</name>
<keyword evidence="2" id="KW-0472">Membrane</keyword>
<dbReference type="RefSeq" id="WP_212693065.1">
    <property type="nucleotide sequence ID" value="NZ_CP058561.1"/>
</dbReference>
<feature type="repeat" description="TPR" evidence="1">
    <location>
        <begin position="190"/>
        <end position="223"/>
    </location>
</feature>
<evidence type="ECO:0000313" key="4">
    <source>
        <dbReference type="Proteomes" id="UP000677305"/>
    </source>
</evidence>
<reference evidence="3 4" key="1">
    <citation type="submission" date="2020-07" db="EMBL/GenBank/DDBJ databases">
        <title>Vallitalea guaymasensis genome.</title>
        <authorList>
            <person name="Postec A."/>
        </authorList>
    </citation>
    <scope>NUCLEOTIDE SEQUENCE [LARGE SCALE GENOMIC DNA]</scope>
    <source>
        <strain evidence="3 4">Ra1766G1</strain>
    </source>
</reference>
<organism evidence="3 4">
    <name type="scientific">Vallitalea guaymasensis</name>
    <dbReference type="NCBI Taxonomy" id="1185412"/>
    <lineage>
        <taxon>Bacteria</taxon>
        <taxon>Bacillati</taxon>
        <taxon>Bacillota</taxon>
        <taxon>Clostridia</taxon>
        <taxon>Lachnospirales</taxon>
        <taxon>Vallitaleaceae</taxon>
        <taxon>Vallitalea</taxon>
    </lineage>
</organism>
<dbReference type="PANTHER" id="PTHR12558:SF13">
    <property type="entry name" value="CELL DIVISION CYCLE PROTEIN 27 HOMOLOG"/>
    <property type="match status" value="1"/>
</dbReference>
<feature type="repeat" description="TPR" evidence="1">
    <location>
        <begin position="86"/>
        <end position="119"/>
    </location>
</feature>
<dbReference type="Proteomes" id="UP000677305">
    <property type="component" value="Chromosome"/>
</dbReference>
<proteinExistence type="predicted"/>
<feature type="transmembrane region" description="Helical" evidence="2">
    <location>
        <begin position="35"/>
        <end position="61"/>
    </location>
</feature>
<dbReference type="Pfam" id="PF14559">
    <property type="entry name" value="TPR_19"/>
    <property type="match status" value="1"/>
</dbReference>
<keyword evidence="2" id="KW-1133">Transmembrane helix</keyword>
<dbReference type="SMART" id="SM00028">
    <property type="entry name" value="TPR"/>
    <property type="match status" value="5"/>
</dbReference>
<evidence type="ECO:0000313" key="3">
    <source>
        <dbReference type="EMBL" id="QUH28862.1"/>
    </source>
</evidence>
<dbReference type="PROSITE" id="PS50005">
    <property type="entry name" value="TPR"/>
    <property type="match status" value="3"/>
</dbReference>
<evidence type="ECO:0000256" key="2">
    <source>
        <dbReference type="SAM" id="Phobius"/>
    </source>
</evidence>
<dbReference type="Pfam" id="PF13181">
    <property type="entry name" value="TPR_8"/>
    <property type="match status" value="1"/>
</dbReference>
<dbReference type="EMBL" id="CP058561">
    <property type="protein sequence ID" value="QUH28862.1"/>
    <property type="molecule type" value="Genomic_DNA"/>
</dbReference>
<dbReference type="AlphaFoldDB" id="A0A8J8M9G6"/>
<dbReference type="Gene3D" id="1.25.40.10">
    <property type="entry name" value="Tetratricopeptide repeat domain"/>
    <property type="match status" value="2"/>
</dbReference>
<dbReference type="KEGG" id="vgu:HYG85_08000"/>
<keyword evidence="4" id="KW-1185">Reference proteome</keyword>
<dbReference type="PROSITE" id="PS50293">
    <property type="entry name" value="TPR_REGION"/>
    <property type="match status" value="2"/>
</dbReference>
<sequence>MEFLGKKWKFVAIVYFIVCYIFVMVIKHMSLSTLLLFYAGFILLTIVLFLGTSIGFIGILVQSAFKNDDKAYKYYRLAYKLHTNNISIITSYGLVLLKKDNINEAIEIFKKALSLKPQFLADKIIKCNIAICHWKLGNIDEAINMYEKVFKDFEKATDTDDEPKELEESLDEENELTDEYVIKTNSYVYAQDYTTLGYLYLLKKDYDKAIENSKKALMLNATHAPALDNLGQIYYELNDYGEAIKNLKSALEINPNMADSNYYMGLIFEKKNDIEEARKYYKKTASCNINALNTVTREDVERKLEKYS</sequence>
<keyword evidence="2" id="KW-0812">Transmembrane</keyword>
<feature type="transmembrane region" description="Helical" evidence="2">
    <location>
        <begin position="12"/>
        <end position="29"/>
    </location>
</feature>
<keyword evidence="1" id="KW-0802">TPR repeat</keyword>
<accession>A0A8J8M9G6</accession>
<dbReference type="SUPFAM" id="SSF48452">
    <property type="entry name" value="TPR-like"/>
    <property type="match status" value="1"/>
</dbReference>
<gene>
    <name evidence="3" type="ORF">HYG85_08000</name>
</gene>
<feature type="repeat" description="TPR" evidence="1">
    <location>
        <begin position="224"/>
        <end position="257"/>
    </location>
</feature>
<dbReference type="InterPro" id="IPR011990">
    <property type="entry name" value="TPR-like_helical_dom_sf"/>
</dbReference>
<dbReference type="PANTHER" id="PTHR12558">
    <property type="entry name" value="CELL DIVISION CYCLE 16,23,27"/>
    <property type="match status" value="1"/>
</dbReference>
<dbReference type="Pfam" id="PF08238">
    <property type="entry name" value="Sel1"/>
    <property type="match status" value="1"/>
</dbReference>
<dbReference type="InterPro" id="IPR019734">
    <property type="entry name" value="TPR_rpt"/>
</dbReference>
<evidence type="ECO:0000256" key="1">
    <source>
        <dbReference type="PROSITE-ProRule" id="PRU00339"/>
    </source>
</evidence>